<keyword evidence="2" id="KW-1185">Reference proteome</keyword>
<dbReference type="InterPro" id="IPR010451">
    <property type="entry name" value="Acetoacetate_decarboxylase"/>
</dbReference>
<accession>A0ABS3L924</accession>
<reference evidence="1 2" key="1">
    <citation type="submission" date="2021-03" db="EMBL/GenBank/DDBJ databases">
        <title>Enterococcal diversity collection.</title>
        <authorList>
            <person name="Gilmore M.S."/>
            <person name="Schwartzman J."/>
            <person name="Van Tyne D."/>
            <person name="Martin M."/>
            <person name="Earl A.M."/>
            <person name="Manson A.L."/>
            <person name="Straub T."/>
            <person name="Salamzade R."/>
            <person name="Saavedra J."/>
            <person name="Lebreton F."/>
            <person name="Prichula J."/>
            <person name="Schaufler K."/>
            <person name="Gaca A."/>
            <person name="Sgardioli B."/>
            <person name="Wagenaar J."/>
            <person name="Strong T."/>
        </authorList>
    </citation>
    <scope>NUCLEOTIDE SEQUENCE [LARGE SCALE GENOMIC DNA]</scope>
    <source>
        <strain evidence="1 2">669A</strain>
    </source>
</reference>
<evidence type="ECO:0000313" key="1">
    <source>
        <dbReference type="EMBL" id="MBO1306107.1"/>
    </source>
</evidence>
<dbReference type="InterPro" id="IPR023375">
    <property type="entry name" value="ADC_dom_sf"/>
</dbReference>
<evidence type="ECO:0000313" key="2">
    <source>
        <dbReference type="Proteomes" id="UP000664601"/>
    </source>
</evidence>
<proteinExistence type="predicted"/>
<dbReference type="RefSeq" id="WP_207673031.1">
    <property type="nucleotide sequence ID" value="NZ_JAFREM010000012.1"/>
</dbReference>
<dbReference type="Pfam" id="PF06314">
    <property type="entry name" value="ADC"/>
    <property type="match status" value="1"/>
</dbReference>
<dbReference type="Proteomes" id="UP000664601">
    <property type="component" value="Unassembled WGS sequence"/>
</dbReference>
<dbReference type="EMBL" id="JAFREM010000012">
    <property type="protein sequence ID" value="MBO1306107.1"/>
    <property type="molecule type" value="Genomic_DNA"/>
</dbReference>
<protein>
    <submittedName>
        <fullName evidence="1">Acetoacetate decarboxylase family protein</fullName>
    </submittedName>
</protein>
<sequence>MSSFVVSKEDVKNFVDAPCVSDQEGIMFVYAAPEEVLKSILPPHLTLVAPVICGYVVQIKSPNFGAPYMESVVYTVAQHGDIVGGYSLNLMLHGPGAEQGVIVGRDCCGIPKKYADEMELRRMGDQCTAKIVRHGVTLMEIDLNLTGEYNAPVAAGMIGDPEPGDVGTTCSFFHKYNLTQTEKGNCEFSDLKMVTLDMANTTQTWDKGELSIKVASSPDDPYGELEVVQPLGAAWFKNSDCLMKKTTEICELDVDATMPYLMTGRYDRSMMGHKGTYLNI</sequence>
<gene>
    <name evidence="1" type="ORF">JZO70_08035</name>
</gene>
<comment type="caution">
    <text evidence="1">The sequence shown here is derived from an EMBL/GenBank/DDBJ whole genome shotgun (WGS) entry which is preliminary data.</text>
</comment>
<dbReference type="SUPFAM" id="SSF160104">
    <property type="entry name" value="Acetoacetate decarboxylase-like"/>
    <property type="match status" value="1"/>
</dbReference>
<organism evidence="1 2">
    <name type="scientific">Candidatus Enterococcus moelleringii</name>
    <dbReference type="NCBI Taxonomy" id="2815325"/>
    <lineage>
        <taxon>Bacteria</taxon>
        <taxon>Bacillati</taxon>
        <taxon>Bacillota</taxon>
        <taxon>Bacilli</taxon>
        <taxon>Lactobacillales</taxon>
        <taxon>Enterococcaceae</taxon>
        <taxon>Enterococcus</taxon>
    </lineage>
</organism>
<dbReference type="Gene3D" id="2.40.400.10">
    <property type="entry name" value="Acetoacetate decarboxylase-like"/>
    <property type="match status" value="1"/>
</dbReference>
<name>A0ABS3L924_9ENTE</name>